<feature type="transmembrane region" description="Helical" evidence="1">
    <location>
        <begin position="91"/>
        <end position="107"/>
    </location>
</feature>
<dbReference type="AlphaFoldDB" id="A0A0A9ZE88"/>
<keyword evidence="1" id="KW-0812">Transmembrane</keyword>
<protein>
    <submittedName>
        <fullName evidence="2">Chaperone protein DnaK</fullName>
    </submittedName>
</protein>
<reference evidence="2" key="1">
    <citation type="journal article" date="2014" name="PLoS ONE">
        <title>Transcriptome-Based Identification of ABC Transporters in the Western Tarnished Plant Bug Lygus hesperus.</title>
        <authorList>
            <person name="Hull J.J."/>
            <person name="Chaney K."/>
            <person name="Geib S.M."/>
            <person name="Fabrick J.A."/>
            <person name="Brent C.S."/>
            <person name="Walsh D."/>
            <person name="Lavine L.C."/>
        </authorList>
    </citation>
    <scope>NUCLEOTIDE SEQUENCE</scope>
</reference>
<evidence type="ECO:0000313" key="2">
    <source>
        <dbReference type="EMBL" id="JAG43572.1"/>
    </source>
</evidence>
<evidence type="ECO:0000256" key="1">
    <source>
        <dbReference type="SAM" id="Phobius"/>
    </source>
</evidence>
<reference evidence="2" key="2">
    <citation type="submission" date="2014-07" db="EMBL/GenBank/DDBJ databases">
        <authorList>
            <person name="Hull J."/>
        </authorList>
    </citation>
    <scope>NUCLEOTIDE SEQUENCE</scope>
</reference>
<organism evidence="2">
    <name type="scientific">Lygus hesperus</name>
    <name type="common">Western plant bug</name>
    <dbReference type="NCBI Taxonomy" id="30085"/>
    <lineage>
        <taxon>Eukaryota</taxon>
        <taxon>Metazoa</taxon>
        <taxon>Ecdysozoa</taxon>
        <taxon>Arthropoda</taxon>
        <taxon>Hexapoda</taxon>
        <taxon>Insecta</taxon>
        <taxon>Pterygota</taxon>
        <taxon>Neoptera</taxon>
        <taxon>Paraneoptera</taxon>
        <taxon>Hemiptera</taxon>
        <taxon>Heteroptera</taxon>
        <taxon>Panheteroptera</taxon>
        <taxon>Cimicomorpha</taxon>
        <taxon>Miridae</taxon>
        <taxon>Mirini</taxon>
        <taxon>Lygus</taxon>
    </lineage>
</organism>
<feature type="non-terminal residue" evidence="2">
    <location>
        <position position="1"/>
    </location>
</feature>
<sequence>VNVTCRTAKNQPTGLIQVYDPINKDLADRIYKGETDLNDELITGIKKPPTTVNSTKPVKTIVINLARATQPKSSTTQTKPPMITNEGWDKHKIFVLTIILLVVIVLLL</sequence>
<name>A0A0A9ZE88_LYGHE</name>
<dbReference type="EMBL" id="GBHO01000032">
    <property type="protein sequence ID" value="JAG43572.1"/>
    <property type="molecule type" value="Transcribed_RNA"/>
</dbReference>
<accession>A0A0A9ZE88</accession>
<keyword evidence="1" id="KW-0472">Membrane</keyword>
<proteinExistence type="predicted"/>
<gene>
    <name evidence="2" type="primary">dnaK_9</name>
    <name evidence="2" type="ORF">CM83_17713</name>
</gene>
<keyword evidence="1" id="KW-1133">Transmembrane helix</keyword>